<dbReference type="AlphaFoldDB" id="A0A9N9CCV7"/>
<evidence type="ECO:0000256" key="6">
    <source>
        <dbReference type="PROSITE-ProRule" id="PRU00176"/>
    </source>
</evidence>
<evidence type="ECO:0000256" key="2">
    <source>
        <dbReference type="ARBA" id="ARBA00006222"/>
    </source>
</evidence>
<feature type="region of interest" description="Disordered" evidence="7">
    <location>
        <begin position="1"/>
        <end position="120"/>
    </location>
</feature>
<evidence type="ECO:0000259" key="8">
    <source>
        <dbReference type="PROSITE" id="PS50102"/>
    </source>
</evidence>
<dbReference type="Pfam" id="PF03234">
    <property type="entry name" value="CDC37_N"/>
    <property type="match status" value="1"/>
</dbReference>
<feature type="region of interest" description="Disordered" evidence="7">
    <location>
        <begin position="391"/>
        <end position="426"/>
    </location>
</feature>
<dbReference type="SMART" id="SM00360">
    <property type="entry name" value="RRM"/>
    <property type="match status" value="1"/>
</dbReference>
<dbReference type="InterPro" id="IPR012677">
    <property type="entry name" value="Nucleotide-bd_a/b_plait_sf"/>
</dbReference>
<dbReference type="OrthoDB" id="440202at2759"/>
<feature type="compositionally biased region" description="Basic and acidic residues" evidence="7">
    <location>
        <begin position="41"/>
        <end position="51"/>
    </location>
</feature>
<dbReference type="GO" id="GO:0005737">
    <property type="term" value="C:cytoplasm"/>
    <property type="evidence" value="ECO:0007669"/>
    <property type="project" value="UniProtKB-SubCell"/>
</dbReference>
<evidence type="ECO:0000256" key="5">
    <source>
        <dbReference type="ARBA" id="ARBA00031396"/>
    </source>
</evidence>
<keyword evidence="6" id="KW-0694">RNA-binding</keyword>
<proteinExistence type="inferred from homology"/>
<dbReference type="Pfam" id="PF00076">
    <property type="entry name" value="RRM_1"/>
    <property type="match status" value="1"/>
</dbReference>
<evidence type="ECO:0000313" key="9">
    <source>
        <dbReference type="EMBL" id="CAG8597361.1"/>
    </source>
</evidence>
<dbReference type="GO" id="GO:0006457">
    <property type="term" value="P:protein folding"/>
    <property type="evidence" value="ECO:0007669"/>
    <property type="project" value="TreeGrafter"/>
</dbReference>
<dbReference type="InterPro" id="IPR013874">
    <property type="entry name" value="Cdc37_Hsp90-bd"/>
</dbReference>
<comment type="similarity">
    <text evidence="2">Belongs to the CDC37 family.</text>
</comment>
<feature type="compositionally biased region" description="Basic and acidic residues" evidence="7">
    <location>
        <begin position="72"/>
        <end position="83"/>
    </location>
</feature>
<feature type="region of interest" description="Disordered" evidence="7">
    <location>
        <begin position="564"/>
        <end position="625"/>
    </location>
</feature>
<evidence type="ECO:0000256" key="3">
    <source>
        <dbReference type="ARBA" id="ARBA00022490"/>
    </source>
</evidence>
<dbReference type="SMART" id="SM01069">
    <property type="entry name" value="CDC37_C"/>
    <property type="match status" value="1"/>
</dbReference>
<dbReference type="SMART" id="SM01070">
    <property type="entry name" value="CDC37_M"/>
    <property type="match status" value="1"/>
</dbReference>
<dbReference type="PANTHER" id="PTHR12800">
    <property type="entry name" value="CDC37-RELATED"/>
    <property type="match status" value="1"/>
</dbReference>
<gene>
    <name evidence="9" type="ORF">DERYTH_LOCUS7464</name>
</gene>
<dbReference type="CDD" id="cd12372">
    <property type="entry name" value="RRM_CFIm68_CFIm59"/>
    <property type="match status" value="1"/>
</dbReference>
<dbReference type="GO" id="GO:0051082">
    <property type="term" value="F:unfolded protein binding"/>
    <property type="evidence" value="ECO:0007669"/>
    <property type="project" value="TreeGrafter"/>
</dbReference>
<dbReference type="Pfam" id="PF08565">
    <property type="entry name" value="CDC37_M"/>
    <property type="match status" value="1"/>
</dbReference>
<dbReference type="PANTHER" id="PTHR12800:SF4">
    <property type="entry name" value="HSP90 CO-CHAPERONE CDC37"/>
    <property type="match status" value="1"/>
</dbReference>
<keyword evidence="10" id="KW-1185">Reference proteome</keyword>
<dbReference type="InterPro" id="IPR035979">
    <property type="entry name" value="RBD_domain_sf"/>
</dbReference>
<dbReference type="InterPro" id="IPR013855">
    <property type="entry name" value="Cdc37_N_dom"/>
</dbReference>
<feature type="compositionally biased region" description="Basic and acidic residues" evidence="7">
    <location>
        <begin position="597"/>
        <end position="610"/>
    </location>
</feature>
<feature type="compositionally biased region" description="Basic and acidic residues" evidence="7">
    <location>
        <begin position="404"/>
        <end position="419"/>
    </location>
</feature>
<dbReference type="InterPro" id="IPR004918">
    <property type="entry name" value="Cdc37"/>
</dbReference>
<dbReference type="InterPro" id="IPR013873">
    <property type="entry name" value="Cdc37_C"/>
</dbReference>
<reference evidence="9" key="1">
    <citation type="submission" date="2021-06" db="EMBL/GenBank/DDBJ databases">
        <authorList>
            <person name="Kallberg Y."/>
            <person name="Tangrot J."/>
            <person name="Rosling A."/>
        </authorList>
    </citation>
    <scope>NUCLEOTIDE SEQUENCE</scope>
    <source>
        <strain evidence="9">MA453B</strain>
    </source>
</reference>
<evidence type="ECO:0000256" key="1">
    <source>
        <dbReference type="ARBA" id="ARBA00004496"/>
    </source>
</evidence>
<dbReference type="PROSITE" id="PS50102">
    <property type="entry name" value="RRM"/>
    <property type="match status" value="1"/>
</dbReference>
<dbReference type="GO" id="GO:0019901">
    <property type="term" value="F:protein kinase binding"/>
    <property type="evidence" value="ECO:0007669"/>
    <property type="project" value="InterPro"/>
</dbReference>
<dbReference type="SUPFAM" id="SSF101391">
    <property type="entry name" value="Hsp90 co-chaperone CDC37"/>
    <property type="match status" value="1"/>
</dbReference>
<dbReference type="Gene3D" id="3.30.70.330">
    <property type="match status" value="1"/>
</dbReference>
<feature type="region of interest" description="Disordered" evidence="7">
    <location>
        <begin position="210"/>
        <end position="244"/>
    </location>
</feature>
<feature type="region of interest" description="Disordered" evidence="7">
    <location>
        <begin position="504"/>
        <end position="528"/>
    </location>
</feature>
<evidence type="ECO:0000313" key="10">
    <source>
        <dbReference type="Proteomes" id="UP000789405"/>
    </source>
</evidence>
<comment type="caution">
    <text evidence="9">The sequence shown here is derived from an EMBL/GenBank/DDBJ whole genome shotgun (WGS) entry which is preliminary data.</text>
</comment>
<protein>
    <recommendedName>
        <fullName evidence="5">Hsp90 chaperone protein kinase-targeting subunit</fullName>
    </recommendedName>
</protein>
<organism evidence="9 10">
    <name type="scientific">Dentiscutata erythropus</name>
    <dbReference type="NCBI Taxonomy" id="1348616"/>
    <lineage>
        <taxon>Eukaryota</taxon>
        <taxon>Fungi</taxon>
        <taxon>Fungi incertae sedis</taxon>
        <taxon>Mucoromycota</taxon>
        <taxon>Glomeromycotina</taxon>
        <taxon>Glomeromycetes</taxon>
        <taxon>Diversisporales</taxon>
        <taxon>Gigasporaceae</taxon>
        <taxon>Dentiscutata</taxon>
    </lineage>
</organism>
<dbReference type="InterPro" id="IPR000504">
    <property type="entry name" value="RRM_dom"/>
</dbReference>
<dbReference type="GO" id="GO:0031072">
    <property type="term" value="F:heat shock protein binding"/>
    <property type="evidence" value="ECO:0007669"/>
    <property type="project" value="TreeGrafter"/>
</dbReference>
<dbReference type="Pfam" id="PF08564">
    <property type="entry name" value="CDC37_C"/>
    <property type="match status" value="1"/>
</dbReference>
<accession>A0A9N9CCV7</accession>
<feature type="compositionally biased region" description="Acidic residues" evidence="7">
    <location>
        <begin position="611"/>
        <end position="625"/>
    </location>
</feature>
<feature type="domain" description="RRM" evidence="8">
    <location>
        <begin position="127"/>
        <end position="208"/>
    </location>
</feature>
<name>A0A9N9CCV7_9GLOM</name>
<evidence type="ECO:0000256" key="7">
    <source>
        <dbReference type="SAM" id="MobiDB-lite"/>
    </source>
</evidence>
<feature type="compositionally biased region" description="Low complexity" evidence="7">
    <location>
        <begin position="225"/>
        <end position="243"/>
    </location>
</feature>
<keyword evidence="3" id="KW-0963">Cytoplasm</keyword>
<dbReference type="Proteomes" id="UP000789405">
    <property type="component" value="Unassembled WGS sequence"/>
</dbReference>
<keyword evidence="4" id="KW-0143">Chaperone</keyword>
<comment type="subcellular location">
    <subcellularLocation>
        <location evidence="1">Cytoplasm</location>
    </subcellularLocation>
</comment>
<dbReference type="GO" id="GO:0003723">
    <property type="term" value="F:RNA binding"/>
    <property type="evidence" value="ECO:0007669"/>
    <property type="project" value="UniProtKB-UniRule"/>
</dbReference>
<dbReference type="SUPFAM" id="SSF54928">
    <property type="entry name" value="RNA-binding domain, RBD"/>
    <property type="match status" value="1"/>
</dbReference>
<dbReference type="EMBL" id="CAJVPY010003643">
    <property type="protein sequence ID" value="CAG8597361.1"/>
    <property type="molecule type" value="Genomic_DNA"/>
</dbReference>
<dbReference type="GO" id="GO:0050821">
    <property type="term" value="P:protein stabilization"/>
    <property type="evidence" value="ECO:0007669"/>
    <property type="project" value="TreeGrafter"/>
</dbReference>
<dbReference type="InterPro" id="IPR038189">
    <property type="entry name" value="Cdc37_Hsp90-bd_sf"/>
</dbReference>
<feature type="compositionally biased region" description="Acidic residues" evidence="7">
    <location>
        <begin position="19"/>
        <end position="32"/>
    </location>
</feature>
<dbReference type="GO" id="GO:0051087">
    <property type="term" value="F:protein-folding chaperone binding"/>
    <property type="evidence" value="ECO:0007669"/>
    <property type="project" value="TreeGrafter"/>
</dbReference>
<feature type="compositionally biased region" description="Polar residues" evidence="7">
    <location>
        <begin position="101"/>
        <end position="116"/>
    </location>
</feature>
<sequence length="851" mass="95344">MADEFDIYNDDNFGANGDPQEDLYGELLEDDDSRPIKRTRRDNDLSYDHADISSGVQEEKDGDDDLFADFGEGEKGYEVKLEPSEEDQLAAAHNSSHEGHNNNVQRASSNSSVQQMQERRTAANATNALYIGELNWWTTDEDLRNVAREVGVGNEVTEVTFYEHKVNGKSRGVAYVEFTAAEAASKVKDRLEEIEITGKKCLVNFTSSANGNPFKTVPKEPPPKASRQMMQQQQSASQQRAASGLPIRPVMRPGSLDFHPHPRSGFRTGQMVSGPRDFFNPPIAPAYSGFAAGRGSYMNGFAATGDASFAMNPMMARGGMMGMRNQQVGPVRRGIMGGRGVMRGGYGDEFMGANMGGFNTPTGPGFPAPHFNPAFFDQGFGGEDVPVAPRGQRGYDGVTHGMKRARDDEDHGHMDGRELSDDDDFECHPNVDKASFIRWKQADIHQKREERRQKIQALKQKIDQHDVLLSRIDDMIKQIEKNGVDAFLKSINDLREANSKLEDVTKKVEKDNDDESMDQEDNKGPKYPTFDQMMAILFDKIKSEIDNESPEEVGDELVRKLKEHHGINSSVVNKPKKPEPPKKKKKEQTIEVLNPDAKLKPLEGEQKPAENDEDGEEADDEDEELVTSDIAKEFAAIKSYDDSYKFITAHPEVVDQDISDQILGEAFRAQLKGKEKYAKQCVHQGWLLQYCQKLGKDGVTLFFRRITSPDPQAREVFLKDVNETYERIRDRCKVMNAEKTQRPQKAQVEQIQIEVTDPNTSLNVRVPDANSEDEQEKAKYQTFLKLPETFQEALKTGELTKINKVLGEMTVEEAERVLEICGEADVLSLEGGIIDATQGQTIPGQRIDKDE</sequence>
<dbReference type="Gene3D" id="1.20.58.610">
    <property type="entry name" value="Cdc37, Hsp90 binding domain"/>
    <property type="match status" value="1"/>
</dbReference>
<evidence type="ECO:0000256" key="4">
    <source>
        <dbReference type="ARBA" id="ARBA00023186"/>
    </source>
</evidence>
<dbReference type="SMART" id="SM01071">
    <property type="entry name" value="CDC37_N"/>
    <property type="match status" value="1"/>
</dbReference>